<proteinExistence type="predicted"/>
<dbReference type="Pfam" id="PF01661">
    <property type="entry name" value="Macro"/>
    <property type="match status" value="1"/>
</dbReference>
<evidence type="ECO:0000313" key="6">
    <source>
        <dbReference type="EMBL" id="MBT0665583.1"/>
    </source>
</evidence>
<dbReference type="AlphaFoldDB" id="A0AAW4L3Q2"/>
<keyword evidence="4" id="KW-0812">Transmembrane</keyword>
<dbReference type="GO" id="GO:0003714">
    <property type="term" value="F:transcription corepressor activity"/>
    <property type="evidence" value="ECO:0007669"/>
    <property type="project" value="TreeGrafter"/>
</dbReference>
<dbReference type="RefSeq" id="WP_214172357.1">
    <property type="nucleotide sequence ID" value="NZ_JAHCVJ010000006.1"/>
</dbReference>
<keyword evidence="7" id="KW-1185">Reference proteome</keyword>
<evidence type="ECO:0000256" key="4">
    <source>
        <dbReference type="SAM" id="Phobius"/>
    </source>
</evidence>
<dbReference type="SMART" id="SM00506">
    <property type="entry name" value="A1pp"/>
    <property type="match status" value="1"/>
</dbReference>
<gene>
    <name evidence="6" type="ORF">KI809_14840</name>
</gene>
<keyword evidence="1" id="KW-0328">Glycosyltransferase</keyword>
<dbReference type="PANTHER" id="PTHR14453">
    <property type="entry name" value="PARP/ZINC FINGER CCCH TYPE DOMAIN CONTAINING PROTEIN"/>
    <property type="match status" value="1"/>
</dbReference>
<keyword evidence="4" id="KW-1133">Transmembrane helix</keyword>
<organism evidence="6 7">
    <name type="scientific">Geoanaerobacter pelophilus</name>
    <dbReference type="NCBI Taxonomy" id="60036"/>
    <lineage>
        <taxon>Bacteria</taxon>
        <taxon>Pseudomonadati</taxon>
        <taxon>Thermodesulfobacteriota</taxon>
        <taxon>Desulfuromonadia</taxon>
        <taxon>Geobacterales</taxon>
        <taxon>Geobacteraceae</taxon>
        <taxon>Geoanaerobacter</taxon>
    </lineage>
</organism>
<dbReference type="GO" id="GO:0003950">
    <property type="term" value="F:NAD+ poly-ADP-ribosyltransferase activity"/>
    <property type="evidence" value="ECO:0007669"/>
    <property type="project" value="TreeGrafter"/>
</dbReference>
<evidence type="ECO:0000256" key="1">
    <source>
        <dbReference type="ARBA" id="ARBA00022676"/>
    </source>
</evidence>
<dbReference type="Proteomes" id="UP000811899">
    <property type="component" value="Unassembled WGS sequence"/>
</dbReference>
<dbReference type="GO" id="GO:0005737">
    <property type="term" value="C:cytoplasm"/>
    <property type="evidence" value="ECO:0007669"/>
    <property type="project" value="TreeGrafter"/>
</dbReference>
<accession>A0AAW4L3Q2</accession>
<keyword evidence="3" id="KW-0520">NAD</keyword>
<dbReference type="PANTHER" id="PTHR14453:SF107">
    <property type="entry name" value="POLY [ADP-RIBOSE] POLYMERASE"/>
    <property type="match status" value="1"/>
</dbReference>
<dbReference type="InterPro" id="IPR052056">
    <property type="entry name" value="Mono-ARTD/PARP"/>
</dbReference>
<dbReference type="PROSITE" id="PS51154">
    <property type="entry name" value="MACRO"/>
    <property type="match status" value="1"/>
</dbReference>
<dbReference type="SUPFAM" id="SSF52949">
    <property type="entry name" value="Macro domain-like"/>
    <property type="match status" value="1"/>
</dbReference>
<dbReference type="GO" id="GO:1990404">
    <property type="term" value="F:NAD+-protein mono-ADP-ribosyltransferase activity"/>
    <property type="evidence" value="ECO:0007669"/>
    <property type="project" value="TreeGrafter"/>
</dbReference>
<dbReference type="InterPro" id="IPR043472">
    <property type="entry name" value="Macro_dom-like"/>
</dbReference>
<reference evidence="6 7" key="1">
    <citation type="submission" date="2021-05" db="EMBL/GenBank/DDBJ databases">
        <title>The draft genome of Geobacter pelophilus DSM 12255.</title>
        <authorList>
            <person name="Xu Z."/>
            <person name="Masuda Y."/>
            <person name="Itoh H."/>
            <person name="Senoo K."/>
        </authorList>
    </citation>
    <scope>NUCLEOTIDE SEQUENCE [LARGE SCALE GENOMIC DNA]</scope>
    <source>
        <strain evidence="6 7">DSM 12255</strain>
    </source>
</reference>
<dbReference type="Gene3D" id="3.40.220.10">
    <property type="entry name" value="Leucine Aminopeptidase, subunit E, domain 1"/>
    <property type="match status" value="1"/>
</dbReference>
<keyword evidence="2" id="KW-0808">Transferase</keyword>
<dbReference type="InterPro" id="IPR002589">
    <property type="entry name" value="Macro_dom"/>
</dbReference>
<comment type="caution">
    <text evidence="6">The sequence shown here is derived from an EMBL/GenBank/DDBJ whole genome shotgun (WGS) entry which is preliminary data.</text>
</comment>
<dbReference type="GO" id="GO:0010629">
    <property type="term" value="P:negative regulation of gene expression"/>
    <property type="evidence" value="ECO:0007669"/>
    <property type="project" value="TreeGrafter"/>
</dbReference>
<name>A0AAW4L3Q2_9BACT</name>
<evidence type="ECO:0000259" key="5">
    <source>
        <dbReference type="PROSITE" id="PS51154"/>
    </source>
</evidence>
<dbReference type="GO" id="GO:0070212">
    <property type="term" value="P:protein poly-ADP-ribosylation"/>
    <property type="evidence" value="ECO:0007669"/>
    <property type="project" value="TreeGrafter"/>
</dbReference>
<keyword evidence="4" id="KW-0472">Membrane</keyword>
<evidence type="ECO:0000256" key="2">
    <source>
        <dbReference type="ARBA" id="ARBA00022679"/>
    </source>
</evidence>
<dbReference type="EMBL" id="JAHCVJ010000006">
    <property type="protein sequence ID" value="MBT0665583.1"/>
    <property type="molecule type" value="Genomic_DNA"/>
</dbReference>
<evidence type="ECO:0000256" key="3">
    <source>
        <dbReference type="ARBA" id="ARBA00023027"/>
    </source>
</evidence>
<feature type="domain" description="Macro" evidence="5">
    <location>
        <begin position="1"/>
        <end position="156"/>
    </location>
</feature>
<feature type="transmembrane region" description="Helical" evidence="4">
    <location>
        <begin position="223"/>
        <end position="246"/>
    </location>
</feature>
<sequence length="251" mass="27126">MKISMELIVVTGDLLDQKVEAIINPWNRNLIPWWLLIPKGVSGAIKRRAGFGPFIELRRAGTLALGASVVTSAGRLPFKAIIHVAGIGHNWCSSEKSIRSSVKSALDDARSRGFASVALPLIGAGTGGGSEESVQKLIEDECRHSNYGGKIVIVRYKPLPWASGDCYCSLWESAPDTLEKKGIPKGYCGLCDVCGAPGHLRHFPGSAPFTGGWCKKHYYRAMFLHPMGTIGTLVWVAGILAIIIFVKRLLG</sequence>
<evidence type="ECO:0000313" key="7">
    <source>
        <dbReference type="Proteomes" id="UP000811899"/>
    </source>
</evidence>
<protein>
    <submittedName>
        <fullName evidence="6">Macro domain-containing protein</fullName>
    </submittedName>
</protein>